<evidence type="ECO:0000313" key="3">
    <source>
        <dbReference type="Proteomes" id="UP000029867"/>
    </source>
</evidence>
<dbReference type="EMBL" id="JQFK01000008">
    <property type="protein sequence ID" value="KGK39570.1"/>
    <property type="molecule type" value="Genomic_DNA"/>
</dbReference>
<organism evidence="2 3">
    <name type="scientific">Pichia kudriavzevii</name>
    <name type="common">Yeast</name>
    <name type="synonym">Issatchenkia orientalis</name>
    <dbReference type="NCBI Taxonomy" id="4909"/>
    <lineage>
        <taxon>Eukaryota</taxon>
        <taxon>Fungi</taxon>
        <taxon>Dikarya</taxon>
        <taxon>Ascomycota</taxon>
        <taxon>Saccharomycotina</taxon>
        <taxon>Pichiomycetes</taxon>
        <taxon>Pichiales</taxon>
        <taxon>Pichiaceae</taxon>
        <taxon>Pichia</taxon>
    </lineage>
</organism>
<dbReference type="AlphaFoldDB" id="A0A099P3R1"/>
<evidence type="ECO:0000259" key="1">
    <source>
        <dbReference type="SMART" id="SM00694"/>
    </source>
</evidence>
<accession>A0A099P3R1</accession>
<dbReference type="InterPro" id="IPR006614">
    <property type="entry name" value="Peroxin/Ferlin"/>
</dbReference>
<reference evidence="3" key="1">
    <citation type="journal article" date="2014" name="Microb. Cell Fact.">
        <title>Exploiting Issatchenkia orientalis SD108 for succinic acid production.</title>
        <authorList>
            <person name="Xiao H."/>
            <person name="Shao Z."/>
            <person name="Jiang Y."/>
            <person name="Dole S."/>
            <person name="Zhao H."/>
        </authorList>
    </citation>
    <scope>NUCLEOTIDE SEQUENCE [LARGE SCALE GENOMIC DNA]</scope>
    <source>
        <strain evidence="3">SD108</strain>
    </source>
</reference>
<comment type="caution">
    <text evidence="2">The sequence shown here is derived from an EMBL/GenBank/DDBJ whole genome shotgun (WGS) entry which is preliminary data.</text>
</comment>
<proteinExistence type="predicted"/>
<dbReference type="GO" id="GO:0016020">
    <property type="term" value="C:membrane"/>
    <property type="evidence" value="ECO:0007669"/>
    <property type="project" value="InterPro"/>
</dbReference>
<protein>
    <recommendedName>
        <fullName evidence="1">Peroxin/Ferlin domain-containing protein</fullName>
    </recommendedName>
</protein>
<dbReference type="SMART" id="SM00694">
    <property type="entry name" value="DysFC"/>
    <property type="match status" value="1"/>
</dbReference>
<dbReference type="Proteomes" id="UP000029867">
    <property type="component" value="Unassembled WGS sequence"/>
</dbReference>
<sequence>MCVNIPERHHSERLNIKNRGVLDTKPQKTVKVNPYGYIQSVASLKRPDFPYNFRIANYEDIEKKLARLPQFANTQNLFRCLQNIQLAADNRSEKLENAACTRCTYEIIIENQRGATWFGSKMYTNNSVLYPIDPPKYQTLSGKKINSISLYPDTGKWIWPKWHVLLINDVDEEGWIYSSIRFGSENWSGIGKFGNFVRRRIWIRMAESAEETQATETLGIIKPKKSENAKEIALSNIIYVDVNNKPKALLESSHEEEKRKKLLCKKERFAAKGLKIETKNWPKKEREVLRSDIINMNYI</sequence>
<dbReference type="VEuPathDB" id="FungiDB:C5L36_0E03620"/>
<feature type="domain" description="Peroxin/Ferlin" evidence="1">
    <location>
        <begin position="174"/>
        <end position="209"/>
    </location>
</feature>
<name>A0A099P3R1_PICKU</name>
<dbReference type="eggNOG" id="ENOG502S5GM">
    <property type="taxonomic scope" value="Eukaryota"/>
</dbReference>
<gene>
    <name evidence="2" type="ORF">JL09_g1352</name>
</gene>
<evidence type="ECO:0000313" key="2">
    <source>
        <dbReference type="EMBL" id="KGK39570.1"/>
    </source>
</evidence>
<dbReference type="HOGENOM" id="CLU_930848_0_0_1"/>